<name>A0A8J7JSZ6_9CYAN</name>
<dbReference type="Pfam" id="PF00440">
    <property type="entry name" value="TetR_N"/>
    <property type="match status" value="1"/>
</dbReference>
<evidence type="ECO:0000256" key="3">
    <source>
        <dbReference type="ARBA" id="ARBA00023163"/>
    </source>
</evidence>
<organism evidence="6 7">
    <name type="scientific">Plectonema cf. radiosum LEGE 06105</name>
    <dbReference type="NCBI Taxonomy" id="945769"/>
    <lineage>
        <taxon>Bacteria</taxon>
        <taxon>Bacillati</taxon>
        <taxon>Cyanobacteriota</taxon>
        <taxon>Cyanophyceae</taxon>
        <taxon>Oscillatoriophycideae</taxon>
        <taxon>Oscillatoriales</taxon>
        <taxon>Microcoleaceae</taxon>
        <taxon>Plectonema</taxon>
    </lineage>
</organism>
<dbReference type="PRINTS" id="PR00455">
    <property type="entry name" value="HTHTETR"/>
</dbReference>
<evidence type="ECO:0000256" key="4">
    <source>
        <dbReference type="PROSITE-ProRule" id="PRU00335"/>
    </source>
</evidence>
<dbReference type="PANTHER" id="PTHR43479">
    <property type="entry name" value="ACREF/ENVCD OPERON REPRESSOR-RELATED"/>
    <property type="match status" value="1"/>
</dbReference>
<reference evidence="6" key="1">
    <citation type="submission" date="2020-10" db="EMBL/GenBank/DDBJ databases">
        <authorList>
            <person name="Castelo-Branco R."/>
            <person name="Eusebio N."/>
            <person name="Adriana R."/>
            <person name="Vieira A."/>
            <person name="Brugerolle De Fraissinette N."/>
            <person name="Rezende De Castro R."/>
            <person name="Schneider M.P."/>
            <person name="Vasconcelos V."/>
            <person name="Leao P.N."/>
        </authorList>
    </citation>
    <scope>NUCLEOTIDE SEQUENCE</scope>
    <source>
        <strain evidence="6">LEGE 06105</strain>
    </source>
</reference>
<gene>
    <name evidence="6" type="ORF">IQ247_02050</name>
</gene>
<dbReference type="SUPFAM" id="SSF46689">
    <property type="entry name" value="Homeodomain-like"/>
    <property type="match status" value="1"/>
</dbReference>
<dbReference type="InterPro" id="IPR036271">
    <property type="entry name" value="Tet_transcr_reg_TetR-rel_C_sf"/>
</dbReference>
<proteinExistence type="predicted"/>
<dbReference type="GO" id="GO:0045892">
    <property type="term" value="P:negative regulation of DNA-templated transcription"/>
    <property type="evidence" value="ECO:0007669"/>
    <property type="project" value="UniProtKB-ARBA"/>
</dbReference>
<dbReference type="PROSITE" id="PS01081">
    <property type="entry name" value="HTH_TETR_1"/>
    <property type="match status" value="1"/>
</dbReference>
<dbReference type="GO" id="GO:0003677">
    <property type="term" value="F:DNA binding"/>
    <property type="evidence" value="ECO:0007669"/>
    <property type="project" value="UniProtKB-UniRule"/>
</dbReference>
<evidence type="ECO:0000313" key="6">
    <source>
        <dbReference type="EMBL" id="MBE9211510.1"/>
    </source>
</evidence>
<evidence type="ECO:0000313" key="7">
    <source>
        <dbReference type="Proteomes" id="UP000620559"/>
    </source>
</evidence>
<dbReference type="InterPro" id="IPR023772">
    <property type="entry name" value="DNA-bd_HTH_TetR-type_CS"/>
</dbReference>
<accession>A0A8J7JSZ6</accession>
<dbReference type="RefSeq" id="WP_193916537.1">
    <property type="nucleotide sequence ID" value="NZ_JADEWL010000004.1"/>
</dbReference>
<sequence length="202" mass="23047">MPRTPKENERIRSATREQILTTAIALFCQKGYYSTSIEDVAKNAGISKGLVYHYFKSKEEILAALVDIRINDIVEVMNAAAAKETPTEQIRHIIEGALDDVRRKPEIFRFYLNLFTQPRLDPAIAKYSQKLMDEQARQFQVQTEMFRKLGVGNLVTRSRSDSCGVSLYFSATLQGIMLMFSTYPETFPLDMVKAQVIAEFCQ</sequence>
<feature type="domain" description="HTH tetR-type" evidence="5">
    <location>
        <begin position="13"/>
        <end position="73"/>
    </location>
</feature>
<dbReference type="InterPro" id="IPR009057">
    <property type="entry name" value="Homeodomain-like_sf"/>
</dbReference>
<dbReference type="PROSITE" id="PS50977">
    <property type="entry name" value="HTH_TETR_2"/>
    <property type="match status" value="1"/>
</dbReference>
<feature type="DNA-binding region" description="H-T-H motif" evidence="4">
    <location>
        <begin position="36"/>
        <end position="55"/>
    </location>
</feature>
<dbReference type="InterPro" id="IPR001647">
    <property type="entry name" value="HTH_TetR"/>
</dbReference>
<protein>
    <submittedName>
        <fullName evidence="6">TetR/AcrR family transcriptional regulator</fullName>
    </submittedName>
</protein>
<comment type="caution">
    <text evidence="6">The sequence shown here is derived from an EMBL/GenBank/DDBJ whole genome shotgun (WGS) entry which is preliminary data.</text>
</comment>
<dbReference type="FunFam" id="1.10.10.60:FF:000141">
    <property type="entry name" value="TetR family transcriptional regulator"/>
    <property type="match status" value="1"/>
</dbReference>
<dbReference type="Gene3D" id="1.10.357.10">
    <property type="entry name" value="Tetracycline Repressor, domain 2"/>
    <property type="match status" value="1"/>
</dbReference>
<keyword evidence="2 4" id="KW-0238">DNA-binding</keyword>
<dbReference type="AlphaFoldDB" id="A0A8J7JSZ6"/>
<dbReference type="Proteomes" id="UP000620559">
    <property type="component" value="Unassembled WGS sequence"/>
</dbReference>
<evidence type="ECO:0000256" key="1">
    <source>
        <dbReference type="ARBA" id="ARBA00023015"/>
    </source>
</evidence>
<keyword evidence="3" id="KW-0804">Transcription</keyword>
<dbReference type="PANTHER" id="PTHR43479:SF11">
    <property type="entry name" value="ACREF_ENVCD OPERON REPRESSOR-RELATED"/>
    <property type="match status" value="1"/>
</dbReference>
<dbReference type="InterPro" id="IPR050624">
    <property type="entry name" value="HTH-type_Tx_Regulator"/>
</dbReference>
<keyword evidence="1" id="KW-0805">Transcription regulation</keyword>
<keyword evidence="7" id="KW-1185">Reference proteome</keyword>
<evidence type="ECO:0000259" key="5">
    <source>
        <dbReference type="PROSITE" id="PS50977"/>
    </source>
</evidence>
<dbReference type="EMBL" id="JADEWL010000004">
    <property type="protein sequence ID" value="MBE9211510.1"/>
    <property type="molecule type" value="Genomic_DNA"/>
</dbReference>
<dbReference type="SUPFAM" id="SSF48498">
    <property type="entry name" value="Tetracyclin repressor-like, C-terminal domain"/>
    <property type="match status" value="1"/>
</dbReference>
<evidence type="ECO:0000256" key="2">
    <source>
        <dbReference type="ARBA" id="ARBA00023125"/>
    </source>
</evidence>